<dbReference type="Proteomes" id="UP001159363">
    <property type="component" value="Chromosome 5"/>
</dbReference>
<comment type="caution">
    <text evidence="1">The sequence shown here is derived from an EMBL/GenBank/DDBJ whole genome shotgun (WGS) entry which is preliminary data.</text>
</comment>
<proteinExistence type="predicted"/>
<accession>A0ABQ9H973</accession>
<protein>
    <submittedName>
        <fullName evidence="1">Uncharacterized protein</fullName>
    </submittedName>
</protein>
<keyword evidence="2" id="KW-1185">Reference proteome</keyword>
<dbReference type="EMBL" id="JARBHB010000006">
    <property type="protein sequence ID" value="KAJ8880829.1"/>
    <property type="molecule type" value="Genomic_DNA"/>
</dbReference>
<gene>
    <name evidence="1" type="ORF">PR048_017300</name>
</gene>
<evidence type="ECO:0000313" key="2">
    <source>
        <dbReference type="Proteomes" id="UP001159363"/>
    </source>
</evidence>
<evidence type="ECO:0000313" key="1">
    <source>
        <dbReference type="EMBL" id="KAJ8880829.1"/>
    </source>
</evidence>
<reference evidence="1 2" key="1">
    <citation type="submission" date="2023-02" db="EMBL/GenBank/DDBJ databases">
        <title>LHISI_Scaffold_Assembly.</title>
        <authorList>
            <person name="Stuart O.P."/>
            <person name="Cleave R."/>
            <person name="Magrath M.J.L."/>
            <person name="Mikheyev A.S."/>
        </authorList>
    </citation>
    <scope>NUCLEOTIDE SEQUENCE [LARGE SCALE GENOMIC DNA]</scope>
    <source>
        <strain evidence="1">Daus_M_001</strain>
        <tissue evidence="1">Leg muscle</tissue>
    </source>
</reference>
<organism evidence="1 2">
    <name type="scientific">Dryococelus australis</name>
    <dbReference type="NCBI Taxonomy" id="614101"/>
    <lineage>
        <taxon>Eukaryota</taxon>
        <taxon>Metazoa</taxon>
        <taxon>Ecdysozoa</taxon>
        <taxon>Arthropoda</taxon>
        <taxon>Hexapoda</taxon>
        <taxon>Insecta</taxon>
        <taxon>Pterygota</taxon>
        <taxon>Neoptera</taxon>
        <taxon>Polyneoptera</taxon>
        <taxon>Phasmatodea</taxon>
        <taxon>Verophasmatodea</taxon>
        <taxon>Anareolatae</taxon>
        <taxon>Phasmatidae</taxon>
        <taxon>Eurycanthinae</taxon>
        <taxon>Dryococelus</taxon>
    </lineage>
</organism>
<sequence length="130" mass="14880">MWGLTAIVSTKQFGQVSQIPAKYHLVFGSPVNTPHGRQRVRNDLDDVRGKQPPSTTANGFHKACMMAGLEETIFAFDKIDILLYVLGEREEDIWSQFQPAVPDILDRALKAFRQYSTPRTNTTFERYKFN</sequence>
<name>A0ABQ9H973_9NEOP</name>